<organism evidence="5 6">
    <name type="scientific">Microlunatus elymi</name>
    <dbReference type="NCBI Taxonomy" id="2596828"/>
    <lineage>
        <taxon>Bacteria</taxon>
        <taxon>Bacillati</taxon>
        <taxon>Actinomycetota</taxon>
        <taxon>Actinomycetes</taxon>
        <taxon>Propionibacteriales</taxon>
        <taxon>Propionibacteriaceae</taxon>
        <taxon>Microlunatus</taxon>
    </lineage>
</organism>
<dbReference type="SUPFAM" id="SSF53822">
    <property type="entry name" value="Periplasmic binding protein-like I"/>
    <property type="match status" value="1"/>
</dbReference>
<feature type="signal peptide" evidence="3">
    <location>
        <begin position="1"/>
        <end position="24"/>
    </location>
</feature>
<dbReference type="PROSITE" id="PS51257">
    <property type="entry name" value="PROKAR_LIPOPROTEIN"/>
    <property type="match status" value="1"/>
</dbReference>
<dbReference type="Gene3D" id="3.40.50.2300">
    <property type="match status" value="2"/>
</dbReference>
<evidence type="ECO:0000256" key="1">
    <source>
        <dbReference type="ARBA" id="ARBA00004196"/>
    </source>
</evidence>
<dbReference type="GO" id="GO:0030246">
    <property type="term" value="F:carbohydrate binding"/>
    <property type="evidence" value="ECO:0007669"/>
    <property type="project" value="TreeGrafter"/>
</dbReference>
<dbReference type="GO" id="GO:0030288">
    <property type="term" value="C:outer membrane-bounded periplasmic space"/>
    <property type="evidence" value="ECO:0007669"/>
    <property type="project" value="TreeGrafter"/>
</dbReference>
<accession>A0A516PY20</accession>
<evidence type="ECO:0000313" key="5">
    <source>
        <dbReference type="EMBL" id="QDP96075.1"/>
    </source>
</evidence>
<feature type="chain" id="PRO_5039684718" evidence="3">
    <location>
        <begin position="25"/>
        <end position="369"/>
    </location>
</feature>
<dbReference type="EMBL" id="CP041692">
    <property type="protein sequence ID" value="QDP96075.1"/>
    <property type="molecule type" value="Genomic_DNA"/>
</dbReference>
<dbReference type="RefSeq" id="WP_143986041.1">
    <property type="nucleotide sequence ID" value="NZ_CP041692.1"/>
</dbReference>
<evidence type="ECO:0000256" key="3">
    <source>
        <dbReference type="SAM" id="SignalP"/>
    </source>
</evidence>
<gene>
    <name evidence="5" type="ORF">FOE78_09350</name>
</gene>
<dbReference type="InterPro" id="IPR028082">
    <property type="entry name" value="Peripla_BP_I"/>
</dbReference>
<dbReference type="Pfam" id="PF13407">
    <property type="entry name" value="Peripla_BP_4"/>
    <property type="match status" value="1"/>
</dbReference>
<dbReference type="InterPro" id="IPR025997">
    <property type="entry name" value="SBP_2_dom"/>
</dbReference>
<dbReference type="InterPro" id="IPR050555">
    <property type="entry name" value="Bact_Solute-Bind_Prot2"/>
</dbReference>
<dbReference type="AlphaFoldDB" id="A0A516PY20"/>
<evidence type="ECO:0000259" key="4">
    <source>
        <dbReference type="Pfam" id="PF13407"/>
    </source>
</evidence>
<reference evidence="5 6" key="1">
    <citation type="submission" date="2019-07" db="EMBL/GenBank/DDBJ databases">
        <title>Microlunatus dokdonensis sp. nov. isolated from the rhizospheric soil of the wild plant Elymus tsukushiensis.</title>
        <authorList>
            <person name="Ghim S.-Y."/>
            <person name="Hwang Y.-J."/>
            <person name="Son J.-S."/>
            <person name="Shin J.-H."/>
        </authorList>
    </citation>
    <scope>NUCLEOTIDE SEQUENCE [LARGE SCALE GENOMIC DNA]</scope>
    <source>
        <strain evidence="5 6">KUDC0627</strain>
    </source>
</reference>
<keyword evidence="6" id="KW-1185">Reference proteome</keyword>
<dbReference type="KEGG" id="mik:FOE78_09350"/>
<protein>
    <submittedName>
        <fullName evidence="5">Sugar ABC transporter substrate-binding protein</fullName>
    </submittedName>
</protein>
<evidence type="ECO:0000313" key="6">
    <source>
        <dbReference type="Proteomes" id="UP000319263"/>
    </source>
</evidence>
<feature type="domain" description="Periplasmic binding protein" evidence="4">
    <location>
        <begin position="51"/>
        <end position="311"/>
    </location>
</feature>
<dbReference type="PANTHER" id="PTHR30036">
    <property type="entry name" value="D-XYLOSE-BINDING PERIPLASMIC PROTEIN"/>
    <property type="match status" value="1"/>
</dbReference>
<sequence length="369" mass="38285">MVHQRAIRGLAAGAVALAALAAFAGCGNQKGQGNDGGAAADGGSAGGATKIALLLPENKTTRYESQDRPNFEKDVKALDPSAQVVYNNGNQDATQQQQQVEAALTDGAKVIVLDPVDASSLGAVLAKAKAKDVPVISYDRYFEGSAYYTSFDNEKIGELQGNAVLAGLKAKGVDPKSGPVWMVNGDPKDPNAADFKKGATKVLKDAGVNIAASHDTLDWNPDDARQWVAGQLQGGKPKPIAIYAANDGTAGGVIAAAKKAGQTPVVTGQDGEVDGLQNILKGDQYATIYKSYAPQAKYAAEAAVALAKGQKPDAKDTYKNTPTDFVEADVITKDNINKVFKTGQTKVSDVCNTAAVKKLCTDAGINTTN</sequence>
<evidence type="ECO:0000256" key="2">
    <source>
        <dbReference type="ARBA" id="ARBA00022729"/>
    </source>
</evidence>
<proteinExistence type="predicted"/>
<comment type="subcellular location">
    <subcellularLocation>
        <location evidence="1">Cell envelope</location>
    </subcellularLocation>
</comment>
<keyword evidence="2 3" id="KW-0732">Signal</keyword>
<dbReference type="OrthoDB" id="9773673at2"/>
<name>A0A516PY20_9ACTN</name>
<dbReference type="PANTHER" id="PTHR30036:SF1">
    <property type="entry name" value="D-XYLOSE-BINDING PERIPLASMIC PROTEIN"/>
    <property type="match status" value="1"/>
</dbReference>
<dbReference type="Proteomes" id="UP000319263">
    <property type="component" value="Chromosome"/>
</dbReference>